<reference evidence="2" key="1">
    <citation type="submission" date="2023-07" db="EMBL/GenBank/DDBJ databases">
        <title>Genomic Encyclopedia of Type Strains, Phase IV (KMG-IV): sequencing the most valuable type-strain genomes for metagenomic binning, comparative biology and taxonomic classification.</title>
        <authorList>
            <person name="Goeker M."/>
        </authorList>
    </citation>
    <scope>NUCLEOTIDE SEQUENCE</scope>
    <source>
        <strain evidence="2">DSM 26174</strain>
    </source>
</reference>
<protein>
    <submittedName>
        <fullName evidence="2">Uncharacterized protein</fullName>
    </submittedName>
</protein>
<evidence type="ECO:0000256" key="1">
    <source>
        <dbReference type="SAM" id="Phobius"/>
    </source>
</evidence>
<keyword evidence="1" id="KW-0472">Membrane</keyword>
<feature type="transmembrane region" description="Helical" evidence="1">
    <location>
        <begin position="162"/>
        <end position="179"/>
    </location>
</feature>
<dbReference type="InterPro" id="IPR045625">
    <property type="entry name" value="DUF6427"/>
</dbReference>
<feature type="transmembrane region" description="Helical" evidence="1">
    <location>
        <begin position="307"/>
        <end position="326"/>
    </location>
</feature>
<dbReference type="Proteomes" id="UP001185092">
    <property type="component" value="Unassembled WGS sequence"/>
</dbReference>
<organism evidence="2 3">
    <name type="scientific">Aureibacter tunicatorum</name>
    <dbReference type="NCBI Taxonomy" id="866807"/>
    <lineage>
        <taxon>Bacteria</taxon>
        <taxon>Pseudomonadati</taxon>
        <taxon>Bacteroidota</taxon>
        <taxon>Cytophagia</taxon>
        <taxon>Cytophagales</taxon>
        <taxon>Persicobacteraceae</taxon>
        <taxon>Aureibacter</taxon>
    </lineage>
</organism>
<dbReference type="RefSeq" id="WP_309937107.1">
    <property type="nucleotide sequence ID" value="NZ_AP025305.1"/>
</dbReference>
<dbReference type="AlphaFoldDB" id="A0AAE4BP69"/>
<dbReference type="EMBL" id="JAVDQD010000001">
    <property type="protein sequence ID" value="MDR6237639.1"/>
    <property type="molecule type" value="Genomic_DNA"/>
</dbReference>
<keyword evidence="3" id="KW-1185">Reference proteome</keyword>
<dbReference type="Pfam" id="PF19992">
    <property type="entry name" value="DUF6427"/>
    <property type="match status" value="1"/>
</dbReference>
<sequence length="476" mass="54808">MLQYFRINDPFRLAWILLILFIAQIPIWTGPEFVTQFQLKGFIIGEALNGGNTMYKDIYDSTGPLSAGFYWMYHNIFNNSLWADRILGTLIVFIQAAIVNAILNNLKVYNESSYISALVYSFLCLSFFTFSLLSPWMLSMPFVLMSIYFTIIHMNSKTKDDIYLIMAGLLMGTASLFYWTNSLYIIGIEVILVVSSATIFRRYLLFLFASILPIAIAYCYFFIFDASSEFFYQNSLSFFNIGSHFSVSKYGILIPVAIPLIMLFASFFKMVERASFNFNQAKVNTSMVLLLIIGLFATAFSDGKEPSKFIFLLFPMTYFICYLLLLIQRRFIAEIFFGVLSVSALLTNYNSYYQKGFMSEILNLNKLTAKHEPDNAPFENKKILVIGEDLSHYAKAKLSTPYLNWEISKPLFEELDYYDNQTNLYVNFKHHAPDLIIDEKGVFKNIQNTIPLIKKSYKLIEEGDISIYSKSASLKK</sequence>
<feature type="transmembrane region" description="Helical" evidence="1">
    <location>
        <begin position="211"/>
        <end position="232"/>
    </location>
</feature>
<feature type="transmembrane region" description="Helical" evidence="1">
    <location>
        <begin position="12"/>
        <end position="29"/>
    </location>
</feature>
<feature type="transmembrane region" description="Helical" evidence="1">
    <location>
        <begin position="113"/>
        <end position="130"/>
    </location>
</feature>
<feature type="transmembrane region" description="Helical" evidence="1">
    <location>
        <begin position="331"/>
        <end position="349"/>
    </location>
</feature>
<feature type="transmembrane region" description="Helical" evidence="1">
    <location>
        <begin position="283"/>
        <end position="301"/>
    </location>
</feature>
<accession>A0AAE4BP69</accession>
<keyword evidence="1" id="KW-1133">Transmembrane helix</keyword>
<proteinExistence type="predicted"/>
<evidence type="ECO:0000313" key="3">
    <source>
        <dbReference type="Proteomes" id="UP001185092"/>
    </source>
</evidence>
<evidence type="ECO:0000313" key="2">
    <source>
        <dbReference type="EMBL" id="MDR6237639.1"/>
    </source>
</evidence>
<feature type="transmembrane region" description="Helical" evidence="1">
    <location>
        <begin position="86"/>
        <end position="106"/>
    </location>
</feature>
<feature type="transmembrane region" description="Helical" evidence="1">
    <location>
        <begin position="252"/>
        <end position="271"/>
    </location>
</feature>
<comment type="caution">
    <text evidence="2">The sequence shown here is derived from an EMBL/GenBank/DDBJ whole genome shotgun (WGS) entry which is preliminary data.</text>
</comment>
<gene>
    <name evidence="2" type="ORF">HNQ88_000615</name>
</gene>
<name>A0AAE4BP69_9BACT</name>
<keyword evidence="1" id="KW-0812">Transmembrane</keyword>